<evidence type="ECO:0000313" key="1">
    <source>
        <dbReference type="EMBL" id="OAY71833.1"/>
    </source>
</evidence>
<dbReference type="PANTHER" id="PTHR12484">
    <property type="entry name" value="B-LYMPHOCYTE ANTIGEN-RELATED"/>
    <property type="match status" value="1"/>
</dbReference>
<name>A0A199V4C1_ANACO</name>
<dbReference type="Pfam" id="PF25015">
    <property type="entry name" value="RBD_AKAP-17A"/>
    <property type="match status" value="1"/>
</dbReference>
<comment type="caution">
    <text evidence="1">The sequence shown here is derived from an EMBL/GenBank/DDBJ whole genome shotgun (WGS) entry which is preliminary data.</text>
</comment>
<sequence>MSSAASAAPRRRSLRWLPPTETLDLGGGLSLSPRLRLLLTFFRADLSVAPLDEWKLKLALLRSPSLPTLSDDDLLLRRAPDPHKLRRGDPVAFGTLYVRDLAFLRRSSDVDGDEEDEEAIRKRFLEWRSSVVERLGGIELNLEGLRFRMEVEIPPSDDFERMKRSWEDCYASQLLDGRNFALTLVLLDQVVVFLVWRLVEMCLTRVCFSGSSVRRVPRRPDTIIVQGVPSRWFAEPRVSSKASMLVTHTIFSVLGKIRNLNVAGEDDLGKNQDETTGEMLSGLNCKVWVQFENYDEFYNAMKVLCGRSLQKQGSRLKVDYEVTWDRDDFFRTVPQKPTINHGQERGGSVQLVRGRIRDEAIEHRSQLTHFDSDGSRRKRFRD</sequence>
<reference evidence="1 2" key="1">
    <citation type="journal article" date="2016" name="DNA Res.">
        <title>The draft genome of MD-2 pineapple using hybrid error correction of long reads.</title>
        <authorList>
            <person name="Redwan R.M."/>
            <person name="Saidin A."/>
            <person name="Kumar S.V."/>
        </authorList>
    </citation>
    <scope>NUCLEOTIDE SEQUENCE [LARGE SCALE GENOMIC DNA]</scope>
    <source>
        <strain evidence="2">cv. MD2</strain>
        <tissue evidence="1">Leaf</tissue>
    </source>
</reference>
<accession>A0A199V4C1</accession>
<dbReference type="Proteomes" id="UP000092600">
    <property type="component" value="Unassembled WGS sequence"/>
</dbReference>
<dbReference type="EMBL" id="LSRQ01003332">
    <property type="protein sequence ID" value="OAY71833.1"/>
    <property type="molecule type" value="Genomic_DNA"/>
</dbReference>
<protein>
    <recommendedName>
        <fullName evidence="3">RRM domain-containing protein</fullName>
    </recommendedName>
</protein>
<dbReference type="AlphaFoldDB" id="A0A199V4C1"/>
<dbReference type="STRING" id="4615.A0A199V4C1"/>
<gene>
    <name evidence="1" type="ORF">ACMD2_05035</name>
</gene>
<evidence type="ECO:0008006" key="3">
    <source>
        <dbReference type="Google" id="ProtNLM"/>
    </source>
</evidence>
<proteinExistence type="predicted"/>
<dbReference type="InterPro" id="IPR056852">
    <property type="entry name" value="AK17A/B"/>
</dbReference>
<dbReference type="PANTHER" id="PTHR12484:SF4">
    <property type="entry name" value="A-KINASE ANCHOR PROTEIN 17A"/>
    <property type="match status" value="1"/>
</dbReference>
<evidence type="ECO:0000313" key="2">
    <source>
        <dbReference type="Proteomes" id="UP000092600"/>
    </source>
</evidence>
<organism evidence="1 2">
    <name type="scientific">Ananas comosus</name>
    <name type="common">Pineapple</name>
    <name type="synonym">Ananas ananas</name>
    <dbReference type="NCBI Taxonomy" id="4615"/>
    <lineage>
        <taxon>Eukaryota</taxon>
        <taxon>Viridiplantae</taxon>
        <taxon>Streptophyta</taxon>
        <taxon>Embryophyta</taxon>
        <taxon>Tracheophyta</taxon>
        <taxon>Spermatophyta</taxon>
        <taxon>Magnoliopsida</taxon>
        <taxon>Liliopsida</taxon>
        <taxon>Poales</taxon>
        <taxon>Bromeliaceae</taxon>
        <taxon>Bromelioideae</taxon>
        <taxon>Ananas</taxon>
    </lineage>
</organism>